<dbReference type="InterPro" id="IPR050223">
    <property type="entry name" value="D-isomer_2-hydroxyacid_DH"/>
</dbReference>
<dbReference type="CDD" id="cd12156">
    <property type="entry name" value="HPPR"/>
    <property type="match status" value="1"/>
</dbReference>
<evidence type="ECO:0000259" key="5">
    <source>
        <dbReference type="Pfam" id="PF00389"/>
    </source>
</evidence>
<dbReference type="PANTHER" id="PTHR10996:SF178">
    <property type="entry name" value="2-HYDROXYACID DEHYDROGENASE YGL185C-RELATED"/>
    <property type="match status" value="1"/>
</dbReference>
<dbReference type="GO" id="GO:0051287">
    <property type="term" value="F:NAD binding"/>
    <property type="evidence" value="ECO:0007669"/>
    <property type="project" value="InterPro"/>
</dbReference>
<dbReference type="EMBL" id="VWPL01000008">
    <property type="protein sequence ID" value="KAA5602287.1"/>
    <property type="molecule type" value="Genomic_DNA"/>
</dbReference>
<dbReference type="Pfam" id="PF00389">
    <property type="entry name" value="2-Hacid_dh"/>
    <property type="match status" value="1"/>
</dbReference>
<dbReference type="Proteomes" id="UP000323886">
    <property type="component" value="Unassembled WGS sequence"/>
</dbReference>
<proteinExistence type="inferred from homology"/>
<dbReference type="SUPFAM" id="SSF51735">
    <property type="entry name" value="NAD(P)-binding Rossmann-fold domains"/>
    <property type="match status" value="1"/>
</dbReference>
<dbReference type="PANTHER" id="PTHR10996">
    <property type="entry name" value="2-HYDROXYACID DEHYDROGENASE-RELATED"/>
    <property type="match status" value="1"/>
</dbReference>
<dbReference type="GO" id="GO:0005829">
    <property type="term" value="C:cytosol"/>
    <property type="evidence" value="ECO:0007669"/>
    <property type="project" value="TreeGrafter"/>
</dbReference>
<keyword evidence="3" id="KW-0520">NAD</keyword>
<dbReference type="SUPFAM" id="SSF52283">
    <property type="entry name" value="Formate/glycerate dehydrogenase catalytic domain-like"/>
    <property type="match status" value="1"/>
</dbReference>
<dbReference type="Pfam" id="PF02826">
    <property type="entry name" value="2-Hacid_dh_C"/>
    <property type="match status" value="1"/>
</dbReference>
<keyword evidence="8" id="KW-1185">Reference proteome</keyword>
<evidence type="ECO:0000256" key="2">
    <source>
        <dbReference type="ARBA" id="ARBA00023002"/>
    </source>
</evidence>
<dbReference type="InterPro" id="IPR036291">
    <property type="entry name" value="NAD(P)-bd_dom_sf"/>
</dbReference>
<evidence type="ECO:0000256" key="4">
    <source>
        <dbReference type="RuleBase" id="RU003719"/>
    </source>
</evidence>
<gene>
    <name evidence="7" type="ORF">F1193_06615</name>
</gene>
<dbReference type="OrthoDB" id="9793626at2"/>
<sequence>MTDTPPQILVPRPVMPMILDQLGQRFRLLRLWETGGETALEAAAPHIRALASTVGGAPVDAALLDRLPKLEIIASFGVGYDHIDAAAAGRRGVVVTNTPDVLTEEVADTALGLLIGTVRQLPQAERYLRAGKWREANFPLSPSLRDRSVGIYGMGRIGRAIARRLDAFGVPVAYFSRTAHADVPYPYHPDLVALARNVDTLIAIAPGTPETRAAINAEVLAALGPRGILINVARGSVVDEPALIEALKTGTILSAGLDVFADEPNVPAELIAMEHVVLLPHVGSAALYTRQAMAQLTIDNLVSWFEGRGPLTPVPETPWRNSPNA</sequence>
<dbReference type="Gene3D" id="3.40.50.720">
    <property type="entry name" value="NAD(P)-binding Rossmann-like Domain"/>
    <property type="match status" value="2"/>
</dbReference>
<evidence type="ECO:0000259" key="6">
    <source>
        <dbReference type="Pfam" id="PF02826"/>
    </source>
</evidence>
<reference evidence="7 8" key="1">
    <citation type="submission" date="2019-09" db="EMBL/GenBank/DDBJ databases">
        <title>Draft Whole-Genome sequence of Blastochloris sulfoviridis DSM 729.</title>
        <authorList>
            <person name="Meyer T.E."/>
            <person name="Kyndt J.A."/>
        </authorList>
    </citation>
    <scope>NUCLEOTIDE SEQUENCE [LARGE SCALE GENOMIC DNA]</scope>
    <source>
        <strain evidence="7 8">DSM 729</strain>
    </source>
</reference>
<dbReference type="FunFam" id="3.40.50.720:FF:000213">
    <property type="entry name" value="Putative 2-hydroxyacid dehydrogenase"/>
    <property type="match status" value="1"/>
</dbReference>
<comment type="similarity">
    <text evidence="4">Belongs to the D-isomer specific 2-hydroxyacid dehydrogenase family.</text>
</comment>
<feature type="domain" description="D-isomer specific 2-hydroxyacid dehydrogenase catalytic" evidence="5">
    <location>
        <begin position="13"/>
        <end position="314"/>
    </location>
</feature>
<dbReference type="InterPro" id="IPR006139">
    <property type="entry name" value="D-isomer_2_OHA_DH_cat_dom"/>
</dbReference>
<keyword evidence="2 4" id="KW-0560">Oxidoreductase</keyword>
<dbReference type="GO" id="GO:0030267">
    <property type="term" value="F:glyoxylate reductase (NADPH) activity"/>
    <property type="evidence" value="ECO:0007669"/>
    <property type="project" value="TreeGrafter"/>
</dbReference>
<protein>
    <submittedName>
        <fullName evidence="7">2-hydroxyacid dehydrogenase</fullName>
    </submittedName>
</protein>
<keyword evidence="1" id="KW-0521">NADP</keyword>
<dbReference type="AlphaFoldDB" id="A0A5M6I353"/>
<accession>A0A5M6I353</accession>
<evidence type="ECO:0000313" key="7">
    <source>
        <dbReference type="EMBL" id="KAA5602287.1"/>
    </source>
</evidence>
<comment type="caution">
    <text evidence="7">The sequence shown here is derived from an EMBL/GenBank/DDBJ whole genome shotgun (WGS) entry which is preliminary data.</text>
</comment>
<evidence type="ECO:0000313" key="8">
    <source>
        <dbReference type="Proteomes" id="UP000323886"/>
    </source>
</evidence>
<dbReference type="GO" id="GO:0016618">
    <property type="term" value="F:hydroxypyruvate reductase [NAD(P)H] activity"/>
    <property type="evidence" value="ECO:0007669"/>
    <property type="project" value="TreeGrafter"/>
</dbReference>
<feature type="domain" description="D-isomer specific 2-hydroxyacid dehydrogenase NAD-binding" evidence="6">
    <location>
        <begin position="111"/>
        <end position="283"/>
    </location>
</feature>
<evidence type="ECO:0000256" key="3">
    <source>
        <dbReference type="ARBA" id="ARBA00023027"/>
    </source>
</evidence>
<evidence type="ECO:0000256" key="1">
    <source>
        <dbReference type="ARBA" id="ARBA00022857"/>
    </source>
</evidence>
<name>A0A5M6I353_9HYPH</name>
<dbReference type="InterPro" id="IPR006140">
    <property type="entry name" value="D-isomer_DH_NAD-bd"/>
</dbReference>
<organism evidence="7 8">
    <name type="scientific">Blastochloris sulfoviridis</name>
    <dbReference type="NCBI Taxonomy" id="50712"/>
    <lineage>
        <taxon>Bacteria</taxon>
        <taxon>Pseudomonadati</taxon>
        <taxon>Pseudomonadota</taxon>
        <taxon>Alphaproteobacteria</taxon>
        <taxon>Hyphomicrobiales</taxon>
        <taxon>Blastochloridaceae</taxon>
        <taxon>Blastochloris</taxon>
    </lineage>
</organism>